<comment type="similarity">
    <text evidence="1">Belongs to the FemABX family.</text>
</comment>
<dbReference type="InterPro" id="IPR003447">
    <property type="entry name" value="FEMABX"/>
</dbReference>
<dbReference type="GO" id="GO:0016755">
    <property type="term" value="F:aminoacyltransferase activity"/>
    <property type="evidence" value="ECO:0007669"/>
    <property type="project" value="InterPro"/>
</dbReference>
<accession>A0A3E4KCQ8</accession>
<keyword evidence="4" id="KW-0573">Peptidoglycan synthesis</keyword>
<dbReference type="InterPro" id="IPR050644">
    <property type="entry name" value="PG_Glycine_Bridge_Synth"/>
</dbReference>
<keyword evidence="6" id="KW-0961">Cell wall biogenesis/degradation</keyword>
<dbReference type="GO" id="GO:0009252">
    <property type="term" value="P:peptidoglycan biosynthetic process"/>
    <property type="evidence" value="ECO:0007669"/>
    <property type="project" value="UniProtKB-KW"/>
</dbReference>
<sequence>MKILFTPHWNWYFSYFSNEQYDVYFKEEYVYLYETPTEKPYCAVIYENDSYMLFPFLKREFTYNEKTFFDFETAYGYGGPICNVNNESFWVAALRSLSQEFSNHGCVAGFVRFHPLLDNYRKFDSIGKVIFDRKTIAMDLSLDENDIWMNEIHTKNRNVIKKGDRNGLKFVVDDAFAYLPQFARLYNSTMDKLSADGFYYFNDAYYRSLKERIDNKFLGVVKLEEEVLSAAIFFCHPPYGHYHLSGSDKAYLGLSPNNYMLYNAALELKRRGVRRFHLGGGTTSGEDDSLFCFKSRFSRNTCQFAIGKLLFNETVYQALCADWEVRNPDKKEHYKYFLLKYKY</sequence>
<evidence type="ECO:0000256" key="2">
    <source>
        <dbReference type="ARBA" id="ARBA00022679"/>
    </source>
</evidence>
<dbReference type="GO" id="GO:0071555">
    <property type="term" value="P:cell wall organization"/>
    <property type="evidence" value="ECO:0007669"/>
    <property type="project" value="UniProtKB-KW"/>
</dbReference>
<evidence type="ECO:0000313" key="8">
    <source>
        <dbReference type="EMBL" id="KAB6451268.1"/>
    </source>
</evidence>
<dbReference type="AlphaFoldDB" id="A0A3E4KCQ8"/>
<dbReference type="RefSeq" id="WP_117697646.1">
    <property type="nucleotide sequence ID" value="NZ_CAXTGH010000002.1"/>
</dbReference>
<dbReference type="SUPFAM" id="SSF55729">
    <property type="entry name" value="Acyl-CoA N-acyltransferases (Nat)"/>
    <property type="match status" value="1"/>
</dbReference>
<evidence type="ECO:0000256" key="5">
    <source>
        <dbReference type="ARBA" id="ARBA00023315"/>
    </source>
</evidence>
<dbReference type="Pfam" id="PF13480">
    <property type="entry name" value="Acetyltransf_6"/>
    <property type="match status" value="1"/>
</dbReference>
<dbReference type="Proteomes" id="UP000483142">
    <property type="component" value="Unassembled WGS sequence"/>
</dbReference>
<dbReference type="GO" id="GO:0008360">
    <property type="term" value="P:regulation of cell shape"/>
    <property type="evidence" value="ECO:0007669"/>
    <property type="project" value="UniProtKB-KW"/>
</dbReference>
<gene>
    <name evidence="9" type="ORF">GAZ06_13110</name>
    <name evidence="8" type="ORF">GAZ09_14275</name>
</gene>
<keyword evidence="2 8" id="KW-0808">Transferase</keyword>
<evidence type="ECO:0000313" key="10">
    <source>
        <dbReference type="Proteomes" id="UP000468344"/>
    </source>
</evidence>
<evidence type="ECO:0000256" key="1">
    <source>
        <dbReference type="ARBA" id="ARBA00009943"/>
    </source>
</evidence>
<evidence type="ECO:0000256" key="4">
    <source>
        <dbReference type="ARBA" id="ARBA00022984"/>
    </source>
</evidence>
<dbReference type="PANTHER" id="PTHR36174">
    <property type="entry name" value="LIPID II:GLYCINE GLYCYLTRANSFERASE"/>
    <property type="match status" value="1"/>
</dbReference>
<evidence type="ECO:0000313" key="9">
    <source>
        <dbReference type="EMBL" id="KAB6476683.1"/>
    </source>
</evidence>
<evidence type="ECO:0000256" key="6">
    <source>
        <dbReference type="ARBA" id="ARBA00023316"/>
    </source>
</evidence>
<proteinExistence type="inferred from homology"/>
<evidence type="ECO:0000256" key="3">
    <source>
        <dbReference type="ARBA" id="ARBA00022960"/>
    </source>
</evidence>
<dbReference type="InterPro" id="IPR038740">
    <property type="entry name" value="BioF2-like_GNAT_dom"/>
</dbReference>
<dbReference type="PROSITE" id="PS51191">
    <property type="entry name" value="FEMABX"/>
    <property type="match status" value="1"/>
</dbReference>
<reference evidence="10 11" key="1">
    <citation type="journal article" date="2019" name="Nat. Med.">
        <title>A library of human gut bacterial isolates paired with longitudinal multiomics data enables mechanistic microbiome research.</title>
        <authorList>
            <person name="Poyet M."/>
            <person name="Groussin M."/>
            <person name="Gibbons S.M."/>
            <person name="Avila-Pacheco J."/>
            <person name="Jiang X."/>
            <person name="Kearney S.M."/>
            <person name="Perrotta A.R."/>
            <person name="Berdy B."/>
            <person name="Zhao S."/>
            <person name="Lieberman T.D."/>
            <person name="Swanson P.K."/>
            <person name="Smith M."/>
            <person name="Roesemann S."/>
            <person name="Alexander J.E."/>
            <person name="Rich S.A."/>
            <person name="Livny J."/>
            <person name="Vlamakis H."/>
            <person name="Clish C."/>
            <person name="Bullock K."/>
            <person name="Deik A."/>
            <person name="Scott J."/>
            <person name="Pierce K.A."/>
            <person name="Xavier R.J."/>
            <person name="Alm E.J."/>
        </authorList>
    </citation>
    <scope>NUCLEOTIDE SEQUENCE [LARGE SCALE GENOMIC DNA]</scope>
    <source>
        <strain evidence="9 10">BIOML-A140</strain>
        <strain evidence="8 11">BIOML-A141</strain>
    </source>
</reference>
<dbReference type="Proteomes" id="UP000468344">
    <property type="component" value="Unassembled WGS sequence"/>
</dbReference>
<keyword evidence="3" id="KW-0133">Cell shape</keyword>
<evidence type="ECO:0000313" key="11">
    <source>
        <dbReference type="Proteomes" id="UP000483142"/>
    </source>
</evidence>
<dbReference type="EMBL" id="WDBY01000025">
    <property type="protein sequence ID" value="KAB6476683.1"/>
    <property type="molecule type" value="Genomic_DNA"/>
</dbReference>
<dbReference type="PANTHER" id="PTHR36174:SF1">
    <property type="entry name" value="LIPID II:GLYCINE GLYCYLTRANSFERASE"/>
    <property type="match status" value="1"/>
</dbReference>
<feature type="domain" description="BioF2-like acetyltransferase" evidence="7">
    <location>
        <begin position="157"/>
        <end position="282"/>
    </location>
</feature>
<dbReference type="EMBL" id="WDBZ01000029">
    <property type="protein sequence ID" value="KAB6451268.1"/>
    <property type="molecule type" value="Genomic_DNA"/>
</dbReference>
<dbReference type="InterPro" id="IPR016181">
    <property type="entry name" value="Acyl_CoA_acyltransferase"/>
</dbReference>
<protein>
    <submittedName>
        <fullName evidence="8">GNAT family N-acetyltransferase</fullName>
    </submittedName>
</protein>
<comment type="caution">
    <text evidence="8">The sequence shown here is derived from an EMBL/GenBank/DDBJ whole genome shotgun (WGS) entry which is preliminary data.</text>
</comment>
<dbReference type="Gene3D" id="3.40.630.30">
    <property type="match status" value="1"/>
</dbReference>
<evidence type="ECO:0000259" key="7">
    <source>
        <dbReference type="Pfam" id="PF13480"/>
    </source>
</evidence>
<organism evidence="8 11">
    <name type="scientific">Phocaeicola vulgatus</name>
    <name type="common">Bacteroides vulgatus</name>
    <dbReference type="NCBI Taxonomy" id="821"/>
    <lineage>
        <taxon>Bacteria</taxon>
        <taxon>Pseudomonadati</taxon>
        <taxon>Bacteroidota</taxon>
        <taxon>Bacteroidia</taxon>
        <taxon>Bacteroidales</taxon>
        <taxon>Bacteroidaceae</taxon>
        <taxon>Phocaeicola</taxon>
    </lineage>
</organism>
<keyword evidence="5" id="KW-0012">Acyltransferase</keyword>
<name>A0A3E4KCQ8_PHOVU</name>